<protein>
    <recommendedName>
        <fullName evidence="1">BTB domain-containing protein</fullName>
    </recommendedName>
</protein>
<dbReference type="EMBL" id="BQXS01012531">
    <property type="protein sequence ID" value="GKT24565.1"/>
    <property type="molecule type" value="Genomic_DNA"/>
</dbReference>
<evidence type="ECO:0000313" key="3">
    <source>
        <dbReference type="Proteomes" id="UP001057375"/>
    </source>
</evidence>
<accession>A0ABQ5K0N5</accession>
<name>A0ABQ5K0N5_9EUKA</name>
<dbReference type="SUPFAM" id="SSF54695">
    <property type="entry name" value="POZ domain"/>
    <property type="match status" value="1"/>
</dbReference>
<dbReference type="Proteomes" id="UP001057375">
    <property type="component" value="Unassembled WGS sequence"/>
</dbReference>
<feature type="domain" description="BTB" evidence="1">
    <location>
        <begin position="177"/>
        <end position="238"/>
    </location>
</feature>
<keyword evidence="3" id="KW-1185">Reference proteome</keyword>
<sequence length="474" mass="52896">MSRIDQKELGKFSLISKYNVMDGKSSLRLSEKAYSGPLKSPKGFSLVFPFREIVGGVGIRGVGSQPVEITTIFSYNSEEVQKVVSKKVSLAKDIITYVSGPQTFVDNIDISFEPCDEGVNISNFAIHELTPTRQDATGKVKIAKERHLKYLQESLLALLPPEIVPHDSKKGPSTVEPDMEVVMKAKDKEYRFPAHKFILSLRLHHFNEYFVEETNELYIPEMEMNVEVLRSLIFYAYTALSGPIIQKMDLASTVHEATKTGSESLPPFIQQIRKLSRVMGVPGLADIADAQLLALKTEKPSVNLIQWANESCLPAVRESVFSVLDSEAEKVVRDGLHLRMSKELMIDYIRYAFQLEKPTGKGGSVVLPPEARTFDGMNVKVKDEPYKCPLTQGDHVCVIPLSVEPKLGWGQVSKYDIGVIEDITIKESAEEKTETIFVVTFSGRTGNWRASRTDLCAVEISAFSGDLDGDFYEI</sequence>
<comment type="caution">
    <text evidence="2">The sequence shown here is derived from an EMBL/GenBank/DDBJ whole genome shotgun (WGS) entry which is preliminary data.</text>
</comment>
<dbReference type="Gene3D" id="3.30.710.10">
    <property type="entry name" value="Potassium Channel Kv1.1, Chain A"/>
    <property type="match status" value="1"/>
</dbReference>
<evidence type="ECO:0000313" key="2">
    <source>
        <dbReference type="EMBL" id="GKT24565.1"/>
    </source>
</evidence>
<dbReference type="InterPro" id="IPR000210">
    <property type="entry name" value="BTB/POZ_dom"/>
</dbReference>
<dbReference type="InterPro" id="IPR011333">
    <property type="entry name" value="SKP1/BTB/POZ_sf"/>
</dbReference>
<proteinExistence type="predicted"/>
<reference evidence="2" key="1">
    <citation type="submission" date="2022-03" db="EMBL/GenBank/DDBJ databases">
        <title>Draft genome sequence of Aduncisulcus paluster, a free-living microaerophilic Fornicata.</title>
        <authorList>
            <person name="Yuyama I."/>
            <person name="Kume K."/>
            <person name="Tamura T."/>
            <person name="Inagaki Y."/>
            <person name="Hashimoto T."/>
        </authorList>
    </citation>
    <scope>NUCLEOTIDE SEQUENCE</scope>
    <source>
        <strain evidence="2">NY0171</strain>
    </source>
</reference>
<evidence type="ECO:0000259" key="1">
    <source>
        <dbReference type="PROSITE" id="PS50097"/>
    </source>
</evidence>
<gene>
    <name evidence="2" type="ORF">ADUPG1_012773</name>
</gene>
<organism evidence="2 3">
    <name type="scientific">Aduncisulcus paluster</name>
    <dbReference type="NCBI Taxonomy" id="2918883"/>
    <lineage>
        <taxon>Eukaryota</taxon>
        <taxon>Metamonada</taxon>
        <taxon>Carpediemonas-like organisms</taxon>
        <taxon>Aduncisulcus</taxon>
    </lineage>
</organism>
<dbReference type="Pfam" id="PF00651">
    <property type="entry name" value="BTB"/>
    <property type="match status" value="1"/>
</dbReference>
<dbReference type="PROSITE" id="PS50097">
    <property type="entry name" value="BTB"/>
    <property type="match status" value="1"/>
</dbReference>